<protein>
    <recommendedName>
        <fullName evidence="4 6">Signal peptidase I</fullName>
        <ecNumber evidence="4 6">3.4.21.89</ecNumber>
    </recommendedName>
</protein>
<dbReference type="EC" id="3.4.21.89" evidence="4 6"/>
<reference evidence="8 9" key="1">
    <citation type="submission" date="2020-08" db="EMBL/GenBank/DDBJ databases">
        <title>A Genomic Blueprint of the Chicken Gut Microbiome.</title>
        <authorList>
            <person name="Gilroy R."/>
            <person name="Ravi A."/>
            <person name="Getino M."/>
            <person name="Pursley I."/>
            <person name="Horton D.L."/>
            <person name="Alikhan N.-F."/>
            <person name="Baker D."/>
            <person name="Gharbi K."/>
            <person name="Hall N."/>
            <person name="Watson M."/>
            <person name="Adriaenssens E.M."/>
            <person name="Foster-Nyarko E."/>
            <person name="Jarju S."/>
            <person name="Secka A."/>
            <person name="Antonio M."/>
            <person name="Oren A."/>
            <person name="Chaudhuri R."/>
            <person name="La Ragione R.M."/>
            <person name="Hildebrand F."/>
            <person name="Pallen M.J."/>
        </authorList>
    </citation>
    <scope>NUCLEOTIDE SEQUENCE [LARGE SCALE GENOMIC DNA]</scope>
    <source>
        <strain evidence="8 9">Sa3CVN1</strain>
    </source>
</reference>
<feature type="domain" description="Peptidase S26" evidence="7">
    <location>
        <begin position="16"/>
        <end position="168"/>
    </location>
</feature>
<dbReference type="Proteomes" id="UP000627781">
    <property type="component" value="Unassembled WGS sequence"/>
</dbReference>
<evidence type="ECO:0000256" key="2">
    <source>
        <dbReference type="ARBA" id="ARBA00004401"/>
    </source>
</evidence>
<evidence type="ECO:0000259" key="7">
    <source>
        <dbReference type="Pfam" id="PF10502"/>
    </source>
</evidence>
<gene>
    <name evidence="8" type="primary">lepB</name>
    <name evidence="8" type="ORF">H9661_10665</name>
</gene>
<dbReference type="PANTHER" id="PTHR43390">
    <property type="entry name" value="SIGNAL PEPTIDASE I"/>
    <property type="match status" value="1"/>
</dbReference>
<comment type="similarity">
    <text evidence="3 6">Belongs to the peptidase S26 family.</text>
</comment>
<evidence type="ECO:0000313" key="9">
    <source>
        <dbReference type="Proteomes" id="UP000627781"/>
    </source>
</evidence>
<evidence type="ECO:0000256" key="6">
    <source>
        <dbReference type="RuleBase" id="RU362042"/>
    </source>
</evidence>
<dbReference type="EMBL" id="JACSRA010000015">
    <property type="protein sequence ID" value="MBD7911821.1"/>
    <property type="molecule type" value="Genomic_DNA"/>
</dbReference>
<keyword evidence="6" id="KW-0645">Protease</keyword>
<evidence type="ECO:0000256" key="5">
    <source>
        <dbReference type="ARBA" id="ARBA00022801"/>
    </source>
</evidence>
<keyword evidence="9" id="KW-1185">Reference proteome</keyword>
<evidence type="ECO:0000313" key="8">
    <source>
        <dbReference type="EMBL" id="MBD7911821.1"/>
    </source>
</evidence>
<dbReference type="InterPro" id="IPR019757">
    <property type="entry name" value="Pept_S26A_signal_pept_1_Lys-AS"/>
</dbReference>
<name>A0ABR8PUI0_9CLOT</name>
<keyword evidence="5 6" id="KW-0378">Hydrolase</keyword>
<proteinExistence type="inferred from homology"/>
<dbReference type="Gene3D" id="2.10.109.10">
    <property type="entry name" value="Umud Fragment, subunit A"/>
    <property type="match status" value="1"/>
</dbReference>
<dbReference type="PRINTS" id="PR00727">
    <property type="entry name" value="LEADERPTASE"/>
</dbReference>
<dbReference type="CDD" id="cd06530">
    <property type="entry name" value="S26_SPase_I"/>
    <property type="match status" value="1"/>
</dbReference>
<dbReference type="InterPro" id="IPR019533">
    <property type="entry name" value="Peptidase_S26"/>
</dbReference>
<dbReference type="SUPFAM" id="SSF51306">
    <property type="entry name" value="LexA/Signal peptidase"/>
    <property type="match status" value="1"/>
</dbReference>
<organism evidence="8 9">
    <name type="scientific">Clostridium cibarium</name>
    <dbReference type="NCBI Taxonomy" id="2762247"/>
    <lineage>
        <taxon>Bacteria</taxon>
        <taxon>Bacillati</taxon>
        <taxon>Bacillota</taxon>
        <taxon>Clostridia</taxon>
        <taxon>Eubacteriales</taxon>
        <taxon>Clostridiaceae</taxon>
        <taxon>Clostridium</taxon>
    </lineage>
</organism>
<keyword evidence="6" id="KW-0472">Membrane</keyword>
<accession>A0ABR8PUI0</accession>
<evidence type="ECO:0000256" key="4">
    <source>
        <dbReference type="ARBA" id="ARBA00013208"/>
    </source>
</evidence>
<feature type="transmembrane region" description="Helical" evidence="6">
    <location>
        <begin position="18"/>
        <end position="38"/>
    </location>
</feature>
<dbReference type="Pfam" id="PF10502">
    <property type="entry name" value="Peptidase_S26"/>
    <property type="match status" value="1"/>
</dbReference>
<comment type="subcellular location">
    <subcellularLocation>
        <location evidence="2">Cell membrane</location>
        <topology evidence="2">Single-pass type II membrane protein</topology>
    </subcellularLocation>
    <subcellularLocation>
        <location evidence="6">Membrane</location>
        <topology evidence="6">Single-pass type II membrane protein</topology>
    </subcellularLocation>
</comment>
<dbReference type="NCBIfam" id="TIGR02227">
    <property type="entry name" value="sigpep_I_bact"/>
    <property type="match status" value="1"/>
</dbReference>
<dbReference type="PROSITE" id="PS00761">
    <property type="entry name" value="SPASE_I_3"/>
    <property type="match status" value="1"/>
</dbReference>
<dbReference type="RefSeq" id="WP_143316000.1">
    <property type="nucleotide sequence ID" value="NZ_JACSRA010000015.1"/>
</dbReference>
<comment type="caution">
    <text evidence="8">The sequence shown here is derived from an EMBL/GenBank/DDBJ whole genome shotgun (WGS) entry which is preliminary data.</text>
</comment>
<dbReference type="PROSITE" id="PS00760">
    <property type="entry name" value="SPASE_I_2"/>
    <property type="match status" value="1"/>
</dbReference>
<dbReference type="PANTHER" id="PTHR43390:SF1">
    <property type="entry name" value="CHLOROPLAST PROCESSING PEPTIDASE"/>
    <property type="match status" value="1"/>
</dbReference>
<comment type="catalytic activity">
    <reaction evidence="1 6">
        <text>Cleavage of hydrophobic, N-terminal signal or leader sequences from secreted and periplasmic proteins.</text>
        <dbReference type="EC" id="3.4.21.89"/>
    </reaction>
</comment>
<dbReference type="InterPro" id="IPR036286">
    <property type="entry name" value="LexA/Signal_pep-like_sf"/>
</dbReference>
<dbReference type="InterPro" id="IPR019758">
    <property type="entry name" value="Pept_S26A_signal_pept_1_CS"/>
</dbReference>
<keyword evidence="6" id="KW-1133">Transmembrane helix</keyword>
<dbReference type="InterPro" id="IPR000223">
    <property type="entry name" value="Pept_S26A_signal_pept_1"/>
</dbReference>
<keyword evidence="6" id="KW-0812">Transmembrane</keyword>
<dbReference type="GO" id="GO:0009003">
    <property type="term" value="F:signal peptidase activity"/>
    <property type="evidence" value="ECO:0007669"/>
    <property type="project" value="UniProtKB-EC"/>
</dbReference>
<sequence length="177" mass="20361">MKEIDIDKKKKKSFFREWVIPVFVAILAALLIKEFLVYKVEVPTGSMIPTINEGDQFLVTRIYNLGNLKRGEIVVFDSKELNDVLIKRLIGLPGDNISIVNGKVSVNGEELDENYVVNHDKFNGEYHVPEGKYFFLGDNRPDSFDSRKWKNPYIDGKDIKAKAQIRVYPFDSFGKIK</sequence>
<evidence type="ECO:0000256" key="3">
    <source>
        <dbReference type="ARBA" id="ARBA00009370"/>
    </source>
</evidence>
<evidence type="ECO:0000256" key="1">
    <source>
        <dbReference type="ARBA" id="ARBA00000677"/>
    </source>
</evidence>